<organism evidence="2 3">
    <name type="scientific">Streptomyces phage Ididsumtinwong</name>
    <dbReference type="NCBI Taxonomy" id="1920308"/>
    <lineage>
        <taxon>Viruses</taxon>
        <taxon>Duplodnaviria</taxon>
        <taxon>Heunggongvirae</taxon>
        <taxon>Uroviricota</taxon>
        <taxon>Caudoviricetes</taxon>
        <taxon>Austintatiousvirus</taxon>
        <taxon>Austintatiousvirus ididsumtinwong</taxon>
    </lineage>
</organism>
<protein>
    <recommendedName>
        <fullName evidence="4">Helix-turn-helix DNA binding domain protein</fullName>
    </recommendedName>
</protein>
<evidence type="ECO:0000256" key="1">
    <source>
        <dbReference type="SAM" id="MobiDB-lite"/>
    </source>
</evidence>
<sequence>MARIRTIKPTFFTSLTIADLTIEQRLTFIGLWTHCDDQGRAVDDARLIKAALWPLDDRTAADVETDLAALSESSLIVRYVVTGKRYLAVSGWKEHQRINRPSASGLPAPDQGESTPEPPLTSSDEDSEQAHAHLSEDSPQERNREQGREQGTGNRKSSALAPRDPDPAPAREDVERLCEHLADRIVQNGSKRPNITKGWRDAARLMLDKDGRTEEAVHRAIDWCQDSDFWRSNVMSMPKLRDKYDTLRLQASRPAAGGNVVPIGSARPSTTDQRVAEGLDLAARLRAQEAAQ</sequence>
<dbReference type="EMBL" id="KY092479">
    <property type="protein sequence ID" value="APD18518.1"/>
    <property type="molecule type" value="Genomic_DNA"/>
</dbReference>
<name>A0A1J0MCD4_9CAUD</name>
<evidence type="ECO:0000313" key="2">
    <source>
        <dbReference type="EMBL" id="APD18518.1"/>
    </source>
</evidence>
<accession>A0A1J0MCD4</accession>
<proteinExistence type="predicted"/>
<feature type="region of interest" description="Disordered" evidence="1">
    <location>
        <begin position="98"/>
        <end position="172"/>
    </location>
</feature>
<evidence type="ECO:0000313" key="3">
    <source>
        <dbReference type="Proteomes" id="UP000222426"/>
    </source>
</evidence>
<reference evidence="2 3" key="1">
    <citation type="submission" date="2016-11" db="EMBL/GenBank/DDBJ databases">
        <authorList>
            <person name="Meyer C.L."/>
            <person name="Nguyen V."/>
            <person name="Scott S.R."/>
            <person name="Nayek S."/>
            <person name="Syed N."/>
            <person name="Wagner P.E."/>
            <person name="Bhuiyan S."/>
            <person name="Layton S.R."/>
            <person name="Donegan-Quick R."/>
            <person name="Kim T."/>
            <person name="Visi D.K."/>
            <person name="Allen M.S."/>
            <person name="Hughes L.E."/>
            <person name="Garlena R.A."/>
            <person name="Russell D.A."/>
            <person name="Pope W.H."/>
            <person name="Jacobs-Sera D."/>
            <person name="Hendrix R.W."/>
            <person name="Hatfull G.F."/>
        </authorList>
    </citation>
    <scope>NUCLEOTIDE SEQUENCE [LARGE SCALE GENOMIC DNA]</scope>
</reference>
<keyword evidence="3" id="KW-1185">Reference proteome</keyword>
<feature type="compositionally biased region" description="Basic and acidic residues" evidence="1">
    <location>
        <begin position="163"/>
        <end position="172"/>
    </location>
</feature>
<feature type="compositionally biased region" description="Basic and acidic residues" evidence="1">
    <location>
        <begin position="128"/>
        <end position="148"/>
    </location>
</feature>
<feature type="region of interest" description="Disordered" evidence="1">
    <location>
        <begin position="256"/>
        <end position="277"/>
    </location>
</feature>
<gene>
    <name evidence="2" type="ORF">SEA_IDIDSUMTINWONG_43</name>
</gene>
<evidence type="ECO:0008006" key="4">
    <source>
        <dbReference type="Google" id="ProtNLM"/>
    </source>
</evidence>
<dbReference type="Proteomes" id="UP000222426">
    <property type="component" value="Segment"/>
</dbReference>